<protein>
    <submittedName>
        <fullName evidence="3">Transposon Ty3-I Gag-Pol polyprotein</fullName>
    </submittedName>
</protein>
<name>A0A438GE85_VITVI</name>
<feature type="region of interest" description="Disordered" evidence="1">
    <location>
        <begin position="941"/>
        <end position="961"/>
    </location>
</feature>
<accession>A0A438GE85</accession>
<dbReference type="InterPro" id="IPR043128">
    <property type="entry name" value="Rev_trsase/Diguanyl_cyclase"/>
</dbReference>
<dbReference type="InterPro" id="IPR053134">
    <property type="entry name" value="RNA-dir_DNA_polymerase"/>
</dbReference>
<dbReference type="Gene3D" id="3.10.10.10">
    <property type="entry name" value="HIV Type 1 Reverse Transcriptase, subunit A, domain 1"/>
    <property type="match status" value="1"/>
</dbReference>
<dbReference type="Proteomes" id="UP000288805">
    <property type="component" value="Unassembled WGS sequence"/>
</dbReference>
<sequence length="1160" mass="128958">MGEPSPLRNPLGTRGSACVEVMTTLHGSTPSSWRRAEGCVSLDPIKISFLHVGASVDLQSCLGHNWNCYPFLSLLWCNQRREGLPVTDLDSPLWIRVGGRLSRVSDQSDQRSDQRDMDSQVVTVDQFFAAMASIQEAIANLGQRIDGQQTQQTEVAPPPAIVPTPISEDPMLWPVYRPSSGCLRLRDTQAIGCPRIHLRLYSTVNRAHGLDDAQMVMLFPMSLSGAAQRCFASLERELEALRQRPEESVTSFISRWREKISQIIDRPSERDQISMIMRSLQPRFARHLMGFPHTDFGSLVQALYGIEEGIARGLWSESSPTDSKGKRPLGGQRSGDVGAISSAGMRPSRRYQTVGQTLVSQPVFAAHVAERPPAPIYSTPSSADHYLCAEATTSVCSVGYAFESSFSEAHRGWIMIPLASRPLPQPIPPRFRMDLHCSYHQGPGHDTDHCTALRHAIQDLIDQGLVNLGQPSVTTNPLPAHSTHAVHPSSGDIHHMDLIEDDSIHMLSWDDGLPEPIVLHDSYEIDGVSLVPQTPAPFSLIPDEAPFQGREIQIVTRSGRIAQPPPPAVRPFEGTASHEEVRREDDEVLRQLQSTQARISIWSLLASSSTHRDALIRALSQIRVETTTTPEGLIHMMTAGRATCIVFSDDDLPPDGLDHVRPLYITVGCSGRRVPSVLLDNGSALNVCPLATAIALGFAPSDFGPSTQTVRAYDSTKREVMGTLMIDLQIGPATFSTLFQVLRIPASFNLLLGRPWIHVAGAIPSSLHQKVKFIHDGTTSAGTRSEFIAAIDHDTTFGLGFIPTEADYRHMARLRKERVRARLSHTPFDYPIRPYRMSLADYFVRGSETRPRLEEIDSVAHTDRETDLQHLFHPAYKEITSDGVIVDPTEVIDGVVPHDEYRDEMDMMTGTQTLPVPELPEDDSSLFEGIVSPIFDIDDEIAHPSSDRDSFDHDSSPIDERVSPTARDIETVDFGTEDQPRELKIGLDPSIVQHHLPTLPHARPVKQKLRRLHPRWSLQVKEEIQKQLSVGFISVVEYPEWLANVVPVPKKDGKVRVCVDFRDLNKASPKDDFPLPHIDLLVDGTAGHSMLSFMDGFSGVMPFGLKNAGATYQRAATTLFHDMMHRDVEVYVDDMIVKSRGRADHLDALERFFERIRSLD</sequence>
<dbReference type="CDD" id="cd00303">
    <property type="entry name" value="retropepsin_like"/>
    <property type="match status" value="1"/>
</dbReference>
<feature type="region of interest" description="Disordered" evidence="1">
    <location>
        <begin position="315"/>
        <end position="343"/>
    </location>
</feature>
<gene>
    <name evidence="3" type="primary">TY3B-I_299</name>
    <name evidence="3" type="ORF">CK203_056137</name>
</gene>
<evidence type="ECO:0000259" key="2">
    <source>
        <dbReference type="Pfam" id="PF00078"/>
    </source>
</evidence>
<evidence type="ECO:0000256" key="1">
    <source>
        <dbReference type="SAM" id="MobiDB-lite"/>
    </source>
</evidence>
<dbReference type="InterPro" id="IPR043502">
    <property type="entry name" value="DNA/RNA_pol_sf"/>
</dbReference>
<dbReference type="CDD" id="cd01647">
    <property type="entry name" value="RT_LTR"/>
    <property type="match status" value="1"/>
</dbReference>
<dbReference type="InterPro" id="IPR021109">
    <property type="entry name" value="Peptidase_aspartic_dom_sf"/>
</dbReference>
<dbReference type="Gene3D" id="2.40.70.10">
    <property type="entry name" value="Acid Proteases"/>
    <property type="match status" value="1"/>
</dbReference>
<dbReference type="PANTHER" id="PTHR24559">
    <property type="entry name" value="TRANSPOSON TY3-I GAG-POL POLYPROTEIN"/>
    <property type="match status" value="1"/>
</dbReference>
<evidence type="ECO:0000313" key="4">
    <source>
        <dbReference type="Proteomes" id="UP000288805"/>
    </source>
</evidence>
<feature type="domain" description="Reverse transcriptase" evidence="2">
    <location>
        <begin position="1100"/>
        <end position="1158"/>
    </location>
</feature>
<dbReference type="PANTHER" id="PTHR24559:SF457">
    <property type="entry name" value="RNA-DIRECTED DNA POLYMERASE HOMOLOG"/>
    <property type="match status" value="1"/>
</dbReference>
<reference evidence="3 4" key="1">
    <citation type="journal article" date="2018" name="PLoS Genet.">
        <title>Population sequencing reveals clonal diversity and ancestral inbreeding in the grapevine cultivar Chardonnay.</title>
        <authorList>
            <person name="Roach M.J."/>
            <person name="Johnson D.L."/>
            <person name="Bohlmann J."/>
            <person name="van Vuuren H.J."/>
            <person name="Jones S.J."/>
            <person name="Pretorius I.S."/>
            <person name="Schmidt S.A."/>
            <person name="Borneman A.R."/>
        </authorList>
    </citation>
    <scope>NUCLEOTIDE SEQUENCE [LARGE SCALE GENOMIC DNA]</scope>
    <source>
        <strain evidence="4">cv. Chardonnay</strain>
        <tissue evidence="3">Leaf</tissue>
    </source>
</reference>
<dbReference type="Gene3D" id="3.30.70.270">
    <property type="match status" value="1"/>
</dbReference>
<dbReference type="SUPFAM" id="SSF56672">
    <property type="entry name" value="DNA/RNA polymerases"/>
    <property type="match status" value="1"/>
</dbReference>
<dbReference type="EMBL" id="QGNW01000463">
    <property type="protein sequence ID" value="RVW70516.1"/>
    <property type="molecule type" value="Genomic_DNA"/>
</dbReference>
<comment type="caution">
    <text evidence="3">The sequence shown here is derived from an EMBL/GenBank/DDBJ whole genome shotgun (WGS) entry which is preliminary data.</text>
</comment>
<dbReference type="Pfam" id="PF00078">
    <property type="entry name" value="RVT_1"/>
    <property type="match status" value="1"/>
</dbReference>
<proteinExistence type="predicted"/>
<evidence type="ECO:0000313" key="3">
    <source>
        <dbReference type="EMBL" id="RVW70516.1"/>
    </source>
</evidence>
<organism evidence="3 4">
    <name type="scientific">Vitis vinifera</name>
    <name type="common">Grape</name>
    <dbReference type="NCBI Taxonomy" id="29760"/>
    <lineage>
        <taxon>Eukaryota</taxon>
        <taxon>Viridiplantae</taxon>
        <taxon>Streptophyta</taxon>
        <taxon>Embryophyta</taxon>
        <taxon>Tracheophyta</taxon>
        <taxon>Spermatophyta</taxon>
        <taxon>Magnoliopsida</taxon>
        <taxon>eudicotyledons</taxon>
        <taxon>Gunneridae</taxon>
        <taxon>Pentapetalae</taxon>
        <taxon>rosids</taxon>
        <taxon>Vitales</taxon>
        <taxon>Vitaceae</taxon>
        <taxon>Viteae</taxon>
        <taxon>Vitis</taxon>
    </lineage>
</organism>
<dbReference type="InterPro" id="IPR000477">
    <property type="entry name" value="RT_dom"/>
</dbReference>
<dbReference type="AlphaFoldDB" id="A0A438GE85"/>